<proteinExistence type="predicted"/>
<name>A0ACC0DCL0_9PEZI</name>
<sequence>MKLNECHVEPYVKSPNCSLRDSRNIVRSTSFVVGSLTLVAPISLLNVGFDTILLCLAAVLGLVCLFTGIKFLLNPLLPGLSSSILGVMLEWVHVSGGNDYWLIREVVCVLE</sequence>
<protein>
    <submittedName>
        <fullName evidence="1">Uncharacterized protein</fullName>
    </submittedName>
</protein>
<evidence type="ECO:0000313" key="2">
    <source>
        <dbReference type="Proteomes" id="UP001497680"/>
    </source>
</evidence>
<keyword evidence="2" id="KW-1185">Reference proteome</keyword>
<accession>A0ACC0DCL0</accession>
<dbReference type="EMBL" id="MU394291">
    <property type="protein sequence ID" value="KAI6090465.1"/>
    <property type="molecule type" value="Genomic_DNA"/>
</dbReference>
<evidence type="ECO:0000313" key="1">
    <source>
        <dbReference type="EMBL" id="KAI6090465.1"/>
    </source>
</evidence>
<comment type="caution">
    <text evidence="1">The sequence shown here is derived from an EMBL/GenBank/DDBJ whole genome shotgun (WGS) entry which is preliminary data.</text>
</comment>
<gene>
    <name evidence="1" type="ORF">F4821DRAFT_229390</name>
</gene>
<organism evidence="1 2">
    <name type="scientific">Hypoxylon rubiginosum</name>
    <dbReference type="NCBI Taxonomy" id="110542"/>
    <lineage>
        <taxon>Eukaryota</taxon>
        <taxon>Fungi</taxon>
        <taxon>Dikarya</taxon>
        <taxon>Ascomycota</taxon>
        <taxon>Pezizomycotina</taxon>
        <taxon>Sordariomycetes</taxon>
        <taxon>Xylariomycetidae</taxon>
        <taxon>Xylariales</taxon>
        <taxon>Hypoxylaceae</taxon>
        <taxon>Hypoxylon</taxon>
    </lineage>
</organism>
<reference evidence="1 2" key="1">
    <citation type="journal article" date="2022" name="New Phytol.">
        <title>Ecological generalism drives hyperdiversity of secondary metabolite gene clusters in xylarialean endophytes.</title>
        <authorList>
            <person name="Franco M.E.E."/>
            <person name="Wisecaver J.H."/>
            <person name="Arnold A.E."/>
            <person name="Ju Y.M."/>
            <person name="Slot J.C."/>
            <person name="Ahrendt S."/>
            <person name="Moore L.P."/>
            <person name="Eastman K.E."/>
            <person name="Scott K."/>
            <person name="Konkel Z."/>
            <person name="Mondo S.J."/>
            <person name="Kuo A."/>
            <person name="Hayes R.D."/>
            <person name="Haridas S."/>
            <person name="Andreopoulos B."/>
            <person name="Riley R."/>
            <person name="LaButti K."/>
            <person name="Pangilinan J."/>
            <person name="Lipzen A."/>
            <person name="Amirebrahimi M."/>
            <person name="Yan J."/>
            <person name="Adam C."/>
            <person name="Keymanesh K."/>
            <person name="Ng V."/>
            <person name="Louie K."/>
            <person name="Northen T."/>
            <person name="Drula E."/>
            <person name="Henrissat B."/>
            <person name="Hsieh H.M."/>
            <person name="Youens-Clark K."/>
            <person name="Lutzoni F."/>
            <person name="Miadlikowska J."/>
            <person name="Eastwood D.C."/>
            <person name="Hamelin R.C."/>
            <person name="Grigoriev I.V."/>
            <person name="U'Ren J.M."/>
        </authorList>
    </citation>
    <scope>NUCLEOTIDE SEQUENCE [LARGE SCALE GENOMIC DNA]</scope>
    <source>
        <strain evidence="1 2">ER1909</strain>
    </source>
</reference>
<dbReference type="Proteomes" id="UP001497680">
    <property type="component" value="Unassembled WGS sequence"/>
</dbReference>